<feature type="transmembrane region" description="Helical" evidence="7">
    <location>
        <begin position="368"/>
        <end position="388"/>
    </location>
</feature>
<dbReference type="OrthoDB" id="8904098at2759"/>
<feature type="transmembrane region" description="Helical" evidence="7">
    <location>
        <begin position="531"/>
        <end position="552"/>
    </location>
</feature>
<dbReference type="SUPFAM" id="SSF103473">
    <property type="entry name" value="MFS general substrate transporter"/>
    <property type="match status" value="1"/>
</dbReference>
<accession>A0A9P0ZAM2</accession>
<feature type="transmembrane region" description="Helical" evidence="7">
    <location>
        <begin position="242"/>
        <end position="270"/>
    </location>
</feature>
<dbReference type="InterPro" id="IPR000109">
    <property type="entry name" value="POT_fam"/>
</dbReference>
<evidence type="ECO:0000256" key="3">
    <source>
        <dbReference type="ARBA" id="ARBA00022692"/>
    </source>
</evidence>
<dbReference type="GO" id="GO:0016020">
    <property type="term" value="C:membrane"/>
    <property type="evidence" value="ECO:0007669"/>
    <property type="project" value="UniProtKB-SubCell"/>
</dbReference>
<dbReference type="Gene3D" id="1.20.1250.20">
    <property type="entry name" value="MFS general substrate transporter like domains"/>
    <property type="match status" value="1"/>
</dbReference>
<comment type="subcellular location">
    <subcellularLocation>
        <location evidence="1">Membrane</location>
        <topology evidence="1">Multi-pass membrane protein</topology>
    </subcellularLocation>
</comment>
<reference evidence="8" key="1">
    <citation type="submission" date="2022-07" db="EMBL/GenBank/DDBJ databases">
        <authorList>
            <person name="Macas J."/>
            <person name="Novak P."/>
            <person name="Neumann P."/>
        </authorList>
    </citation>
    <scope>NUCLEOTIDE SEQUENCE</scope>
</reference>
<evidence type="ECO:0000256" key="5">
    <source>
        <dbReference type="ARBA" id="ARBA00023136"/>
    </source>
</evidence>
<comment type="caution">
    <text evidence="8">The sequence shown here is derived from an EMBL/GenBank/DDBJ whole genome shotgun (WGS) entry which is preliminary data.</text>
</comment>
<feature type="transmembrane region" description="Helical" evidence="7">
    <location>
        <begin position="491"/>
        <end position="510"/>
    </location>
</feature>
<sequence length="608" mass="66458">MEMEIEGKKKKLNLIDYLCIKKWVSISSSSTSSSPEALSSADKKMAAQRKPGGWKTMPFVLGNETFERLSSSGLMANFTVFLLTVYHLDQVSASNLMNIWSSLSNFAPLLGAFISDAYVGKFWTIAFSSVAQILGMLTLTIIVSLPHLHPSPCTTAPAVGQQCKAPTRSQMGFLYIGLGLLSIGSGGISPCSIPFGVDQFDASTEDGRKGINSFFNWYYTSFTAVLIIALTVVVYIQDSVSWVVGFGIPAGLMFCGIVMFFMGMPLYVYVKPEGSIFSSIARVGVAAYRKRHKVHLIHNDDQFGASGIVYYDPPSLPGSVVTKLPLTHKYRFLNKAAVVTDGDINSDNGKCTNPWRLTSIQQMEEVKCILKVIPIWPATIICSLAIMQQGTFTVSQALHMDRHLGPHFQIPAGSIFVVSLVSIALWVPVYDHVLVPHLRKWTGKEGGITMLQRIGIGLGLSSIAMVVSGFVETKRRATAISGGPPISIVWLFPQLIMMGLAEAFGFIGQIEFYNKEFPENLMSVGNSLTSVTWGIGAYVSSMLVNVVHRTTAVGGRADWLTEDINAGRVDNYYFVIAALGGVSLVHFVYIARRYVYKSKVHIDDGAKV</sequence>
<protein>
    <submittedName>
        <fullName evidence="8">Uncharacterized protein</fullName>
    </submittedName>
</protein>
<dbReference type="AlphaFoldDB" id="A0A9P0ZAM2"/>
<keyword evidence="3 7" id="KW-0812">Transmembrane</keyword>
<feature type="transmembrane region" description="Helical" evidence="7">
    <location>
        <begin position="408"/>
        <end position="429"/>
    </location>
</feature>
<dbReference type="PANTHER" id="PTHR11654">
    <property type="entry name" value="OLIGOPEPTIDE TRANSPORTER-RELATED"/>
    <property type="match status" value="1"/>
</dbReference>
<dbReference type="EMBL" id="CAMAPE010000030">
    <property type="protein sequence ID" value="CAH9093077.1"/>
    <property type="molecule type" value="Genomic_DNA"/>
</dbReference>
<evidence type="ECO:0000256" key="1">
    <source>
        <dbReference type="ARBA" id="ARBA00004141"/>
    </source>
</evidence>
<keyword evidence="5 7" id="KW-0472">Membrane</keyword>
<keyword evidence="9" id="KW-1185">Reference proteome</keyword>
<feature type="transmembrane region" description="Helical" evidence="7">
    <location>
        <begin position="125"/>
        <end position="145"/>
    </location>
</feature>
<name>A0A9P0ZAM2_CUSEU</name>
<feature type="transmembrane region" description="Helical" evidence="7">
    <location>
        <begin position="572"/>
        <end position="591"/>
    </location>
</feature>
<evidence type="ECO:0000256" key="4">
    <source>
        <dbReference type="ARBA" id="ARBA00022989"/>
    </source>
</evidence>
<evidence type="ECO:0000256" key="2">
    <source>
        <dbReference type="ARBA" id="ARBA00005982"/>
    </source>
</evidence>
<comment type="similarity">
    <text evidence="2">Belongs to the major facilitator superfamily. Proton-dependent oligopeptide transporter (POT/PTR) (TC 2.A.17) family.</text>
</comment>
<feature type="transmembrane region" description="Helical" evidence="7">
    <location>
        <begin position="217"/>
        <end position="236"/>
    </location>
</feature>
<dbReference type="GO" id="GO:0022857">
    <property type="term" value="F:transmembrane transporter activity"/>
    <property type="evidence" value="ECO:0007669"/>
    <property type="project" value="InterPro"/>
</dbReference>
<dbReference type="CDD" id="cd17416">
    <property type="entry name" value="MFS_NPF1_2"/>
    <property type="match status" value="1"/>
</dbReference>
<feature type="transmembrane region" description="Helical" evidence="7">
    <location>
        <begin position="450"/>
        <end position="471"/>
    </location>
</feature>
<organism evidence="8 9">
    <name type="scientific">Cuscuta europaea</name>
    <name type="common">European dodder</name>
    <dbReference type="NCBI Taxonomy" id="41803"/>
    <lineage>
        <taxon>Eukaryota</taxon>
        <taxon>Viridiplantae</taxon>
        <taxon>Streptophyta</taxon>
        <taxon>Embryophyta</taxon>
        <taxon>Tracheophyta</taxon>
        <taxon>Spermatophyta</taxon>
        <taxon>Magnoliopsida</taxon>
        <taxon>eudicotyledons</taxon>
        <taxon>Gunneridae</taxon>
        <taxon>Pentapetalae</taxon>
        <taxon>asterids</taxon>
        <taxon>lamiids</taxon>
        <taxon>Solanales</taxon>
        <taxon>Convolvulaceae</taxon>
        <taxon>Cuscuteae</taxon>
        <taxon>Cuscuta</taxon>
        <taxon>Cuscuta subgen. Cuscuta</taxon>
    </lineage>
</organism>
<dbReference type="Proteomes" id="UP001152484">
    <property type="component" value="Unassembled WGS sequence"/>
</dbReference>
<dbReference type="Pfam" id="PF00854">
    <property type="entry name" value="PTR2"/>
    <property type="match status" value="1"/>
</dbReference>
<proteinExistence type="inferred from homology"/>
<comment type="similarity">
    <text evidence="6">Belongs to the major facilitator superfamily. Phosphate:H(+) symporter (TC 2.A.1.9) family.</text>
</comment>
<dbReference type="InterPro" id="IPR036259">
    <property type="entry name" value="MFS_trans_sf"/>
</dbReference>
<evidence type="ECO:0000313" key="8">
    <source>
        <dbReference type="EMBL" id="CAH9093077.1"/>
    </source>
</evidence>
<gene>
    <name evidence="8" type="ORF">CEURO_LOCUS12208</name>
</gene>
<keyword evidence="4 7" id="KW-1133">Transmembrane helix</keyword>
<evidence type="ECO:0000256" key="7">
    <source>
        <dbReference type="SAM" id="Phobius"/>
    </source>
</evidence>
<feature type="transmembrane region" description="Helical" evidence="7">
    <location>
        <begin position="173"/>
        <end position="197"/>
    </location>
</feature>
<evidence type="ECO:0000313" key="9">
    <source>
        <dbReference type="Proteomes" id="UP001152484"/>
    </source>
</evidence>
<evidence type="ECO:0000256" key="6">
    <source>
        <dbReference type="ARBA" id="ARBA00044504"/>
    </source>
</evidence>